<evidence type="ECO:0000313" key="4">
    <source>
        <dbReference type="Proteomes" id="UP000662904"/>
    </source>
</evidence>
<evidence type="ECO:0000259" key="1">
    <source>
        <dbReference type="Pfam" id="PF14742"/>
    </source>
</evidence>
<sequence length="690" mass="78848">MTRVINDDRVFVITNDCGDIEEADLGMFYKDTRFLSRYELLINGKKPLLLSSTAENNYFKEIRLTNGIGKDTPFNTLSINRRSYIYNNSFYEQISVTNYNPEEKVLFLVLNFDADFKDMFDIRGFIEGRYGQKHDTKFESRRIIFKYSGLDNILRETIIQFNKDAEYEDGKAVFKAILSTKETFTLDICVRVNAGDNGGNDEFVGFEEGYNKIKKLYDNWINECTEIVTDNEQFNNLCIRGLTDLRALMMNFGQDQMVVGGIPWFAAPFARDGLIAGIQSIMINPRIGRGVLRILAGYQGKETDKWNDEEPGKIFHELREGELTLTRQAPFGPYYGSHDATPLFLVLLSKYFRWTGDTEFLEQMLPAAEKALSWISRYGDRDGDGFLEYMRERDGGLINQGWKDSGDSVVFSNGKLAEPPIALVEIQGYVYDAYMGMAEIYEILGYGKKAGELRNRAAALKEKFNVCYWMEDKRYFAEALDKNKKRVDSITSNPGHCLWSGIINGDKASYVADTLLNDGVFSGWGIRTMSSNEAAYKPASYHNGSVWPHDNSLIVMGFSRYGFKDHIKKVFDALLDASAQFEHYRLPELFCGYERKGNRLIKYPAACLPQAWAAAAPFALLEGILGLRVDAKNYIIELDPAMPERINLIAIKRMKVRDKSVDFIVNRNEQGNVELKVFKNEGFQILLRHH</sequence>
<evidence type="ECO:0000313" key="3">
    <source>
        <dbReference type="EMBL" id="QSQ09141.1"/>
    </source>
</evidence>
<name>A0A8A0RL46_9FIRM</name>
<evidence type="ECO:0008006" key="5">
    <source>
        <dbReference type="Google" id="ProtNLM"/>
    </source>
</evidence>
<dbReference type="KEGG" id="kme:H0A61_01500"/>
<accession>A0A8A0RL46</accession>
<dbReference type="Pfam" id="PF22422">
    <property type="entry name" value="MGH1-like_GH"/>
    <property type="match status" value="1"/>
</dbReference>
<keyword evidence="4" id="KW-1185">Reference proteome</keyword>
<dbReference type="AlphaFoldDB" id="A0A8A0RL46"/>
<dbReference type="GO" id="GO:0005975">
    <property type="term" value="P:carbohydrate metabolic process"/>
    <property type="evidence" value="ECO:0007669"/>
    <property type="project" value="InterPro"/>
</dbReference>
<dbReference type="Gene3D" id="1.50.10.10">
    <property type="match status" value="1"/>
</dbReference>
<dbReference type="Pfam" id="PF14742">
    <property type="entry name" value="GDE_N_bis"/>
    <property type="match status" value="1"/>
</dbReference>
<proteinExistence type="predicted"/>
<gene>
    <name evidence="3" type="ORF">H0A61_01500</name>
</gene>
<feature type="domain" description="Mannosylglycerate hydrolase MGH1-like glycoside hydrolase" evidence="2">
    <location>
        <begin position="326"/>
        <end position="580"/>
    </location>
</feature>
<dbReference type="InterPro" id="IPR054491">
    <property type="entry name" value="MGH1-like_GH"/>
</dbReference>
<dbReference type="SUPFAM" id="SSF48208">
    <property type="entry name" value="Six-hairpin glycosidases"/>
    <property type="match status" value="1"/>
</dbReference>
<dbReference type="Proteomes" id="UP000662904">
    <property type="component" value="Chromosome"/>
</dbReference>
<dbReference type="RefSeq" id="WP_206706501.1">
    <property type="nucleotide sequence ID" value="NZ_CP059066.1"/>
</dbReference>
<dbReference type="InterPro" id="IPR032856">
    <property type="entry name" value="GDE_N_bis"/>
</dbReference>
<dbReference type="EMBL" id="CP059066">
    <property type="protein sequence ID" value="QSQ09141.1"/>
    <property type="molecule type" value="Genomic_DNA"/>
</dbReference>
<reference evidence="3" key="1">
    <citation type="submission" date="2020-07" db="EMBL/GenBank/DDBJ databases">
        <title>Koleobacter methoxysyntrophicus gen. nov., sp. nov., a novel anaerobic bacterium isolated from deep subsurface oil field and proposal of Koleobacterales ord. nov. in the phylum Firmicutes.</title>
        <authorList>
            <person name="Sakamoto S."/>
            <person name="Tamaki H."/>
        </authorList>
    </citation>
    <scope>NUCLEOTIDE SEQUENCE</scope>
    <source>
        <strain evidence="3">NRmbB1</strain>
    </source>
</reference>
<dbReference type="InterPro" id="IPR012341">
    <property type="entry name" value="6hp_glycosidase-like_sf"/>
</dbReference>
<organism evidence="3 4">
    <name type="scientific">Koleobacter methoxysyntrophicus</name>
    <dbReference type="NCBI Taxonomy" id="2751313"/>
    <lineage>
        <taxon>Bacteria</taxon>
        <taxon>Bacillati</taxon>
        <taxon>Bacillota</taxon>
        <taxon>Clostridia</taxon>
        <taxon>Koleobacterales</taxon>
        <taxon>Koleobacteraceae</taxon>
        <taxon>Koleobacter</taxon>
    </lineage>
</organism>
<feature type="domain" description="Putative glycogen debranching enzyme N-terminal" evidence="1">
    <location>
        <begin position="5"/>
        <end position="188"/>
    </location>
</feature>
<protein>
    <recommendedName>
        <fullName evidence="5">Amylo-alpha-1,6-glucosidase</fullName>
    </recommendedName>
</protein>
<evidence type="ECO:0000259" key="2">
    <source>
        <dbReference type="Pfam" id="PF22422"/>
    </source>
</evidence>
<dbReference type="InterPro" id="IPR008928">
    <property type="entry name" value="6-hairpin_glycosidase_sf"/>
</dbReference>